<evidence type="ECO:0000313" key="5">
    <source>
        <dbReference type="EMBL" id="RLN39320.1"/>
    </source>
</evidence>
<dbReference type="InterPro" id="IPR040390">
    <property type="entry name" value="TIFY/JAZ"/>
</dbReference>
<dbReference type="InterPro" id="IPR010399">
    <property type="entry name" value="Tify_dom"/>
</dbReference>
<sequence>MSSSPHPRMPRRRTTVSGPARHRTCLGTSPRRGSTRCSASPPRGEEAVGLASTEAPLTIFYGGRDVMFEDFPAEKTTEVMCLAAGARGRWLRPGPAR</sequence>
<dbReference type="Proteomes" id="UP000275267">
    <property type="component" value="Unassembled WGS sequence"/>
</dbReference>
<comment type="function">
    <text evidence="2">Repressor of jasmonate responses.</text>
</comment>
<evidence type="ECO:0000259" key="4">
    <source>
        <dbReference type="PROSITE" id="PS51320"/>
    </source>
</evidence>
<dbReference type="SMART" id="SM00979">
    <property type="entry name" value="TIFY"/>
    <property type="match status" value="1"/>
</dbReference>
<feature type="compositionally biased region" description="Basic residues" evidence="3">
    <location>
        <begin position="8"/>
        <end position="24"/>
    </location>
</feature>
<dbReference type="PANTHER" id="PTHR33077">
    <property type="entry name" value="PROTEIN TIFY 4A-RELATED-RELATED"/>
    <property type="match status" value="1"/>
</dbReference>
<evidence type="ECO:0000256" key="1">
    <source>
        <dbReference type="ARBA" id="ARBA00008614"/>
    </source>
</evidence>
<dbReference type="PROSITE" id="PS51320">
    <property type="entry name" value="TIFY"/>
    <property type="match status" value="1"/>
</dbReference>
<dbReference type="Pfam" id="PF06200">
    <property type="entry name" value="tify"/>
    <property type="match status" value="1"/>
</dbReference>
<organism evidence="5 6">
    <name type="scientific">Panicum miliaceum</name>
    <name type="common">Proso millet</name>
    <name type="synonym">Broomcorn millet</name>
    <dbReference type="NCBI Taxonomy" id="4540"/>
    <lineage>
        <taxon>Eukaryota</taxon>
        <taxon>Viridiplantae</taxon>
        <taxon>Streptophyta</taxon>
        <taxon>Embryophyta</taxon>
        <taxon>Tracheophyta</taxon>
        <taxon>Spermatophyta</taxon>
        <taxon>Magnoliopsida</taxon>
        <taxon>Liliopsida</taxon>
        <taxon>Poales</taxon>
        <taxon>Poaceae</taxon>
        <taxon>PACMAD clade</taxon>
        <taxon>Panicoideae</taxon>
        <taxon>Panicodae</taxon>
        <taxon>Paniceae</taxon>
        <taxon>Panicinae</taxon>
        <taxon>Panicum</taxon>
        <taxon>Panicum sect. Panicum</taxon>
    </lineage>
</organism>
<keyword evidence="2" id="KW-1184">Jasmonic acid signaling pathway</keyword>
<dbReference type="GO" id="GO:0031347">
    <property type="term" value="P:regulation of defense response"/>
    <property type="evidence" value="ECO:0007669"/>
    <property type="project" value="UniProtKB-UniRule"/>
</dbReference>
<evidence type="ECO:0000256" key="3">
    <source>
        <dbReference type="SAM" id="MobiDB-lite"/>
    </source>
</evidence>
<dbReference type="GO" id="GO:0005634">
    <property type="term" value="C:nucleus"/>
    <property type="evidence" value="ECO:0007669"/>
    <property type="project" value="UniProtKB-SubCell"/>
</dbReference>
<keyword evidence="2" id="KW-0539">Nucleus</keyword>
<gene>
    <name evidence="5" type="ORF">C2845_PM01G34080</name>
</gene>
<dbReference type="OrthoDB" id="1937734at2759"/>
<comment type="similarity">
    <text evidence="1 2">Belongs to the TIFY/JAZ family.</text>
</comment>
<dbReference type="EMBL" id="PQIB02000001">
    <property type="protein sequence ID" value="RLN39320.1"/>
    <property type="molecule type" value="Genomic_DNA"/>
</dbReference>
<accession>A0A3L6TGF5</accession>
<name>A0A3L6TGF5_PANMI</name>
<dbReference type="AlphaFoldDB" id="A0A3L6TGF5"/>
<comment type="caution">
    <text evidence="5">The sequence shown here is derived from an EMBL/GenBank/DDBJ whole genome shotgun (WGS) entry which is preliminary data.</text>
</comment>
<evidence type="ECO:0000313" key="6">
    <source>
        <dbReference type="Proteomes" id="UP000275267"/>
    </source>
</evidence>
<feature type="region of interest" description="Disordered" evidence="3">
    <location>
        <begin position="1"/>
        <end position="50"/>
    </location>
</feature>
<feature type="domain" description="Tify" evidence="4">
    <location>
        <begin position="50"/>
        <end position="85"/>
    </location>
</feature>
<comment type="domain">
    <text evidence="2">The jas domain is required for interaction with COI1.</text>
</comment>
<dbReference type="STRING" id="4540.A0A3L6TGF5"/>
<keyword evidence="6" id="KW-1185">Reference proteome</keyword>
<protein>
    <recommendedName>
        <fullName evidence="2">Protein TIFY</fullName>
    </recommendedName>
    <alternativeName>
        <fullName evidence="2">Jasmonate ZIM domain-containing protein</fullName>
    </alternativeName>
</protein>
<reference evidence="6" key="1">
    <citation type="journal article" date="2019" name="Nat. Commun.">
        <title>The genome of broomcorn millet.</title>
        <authorList>
            <person name="Zou C."/>
            <person name="Miki D."/>
            <person name="Li D."/>
            <person name="Tang Q."/>
            <person name="Xiao L."/>
            <person name="Rajput S."/>
            <person name="Deng P."/>
            <person name="Jia W."/>
            <person name="Huang R."/>
            <person name="Zhang M."/>
            <person name="Sun Y."/>
            <person name="Hu J."/>
            <person name="Fu X."/>
            <person name="Schnable P.S."/>
            <person name="Li F."/>
            <person name="Zhang H."/>
            <person name="Feng B."/>
            <person name="Zhu X."/>
            <person name="Liu R."/>
            <person name="Schnable J.C."/>
            <person name="Zhu J.-K."/>
            <person name="Zhang H."/>
        </authorList>
    </citation>
    <scope>NUCLEOTIDE SEQUENCE [LARGE SCALE GENOMIC DNA]</scope>
</reference>
<dbReference type="GO" id="GO:2000022">
    <property type="term" value="P:regulation of jasmonic acid mediated signaling pathway"/>
    <property type="evidence" value="ECO:0007669"/>
    <property type="project" value="UniProtKB-UniRule"/>
</dbReference>
<proteinExistence type="inferred from homology"/>
<dbReference type="PANTHER" id="PTHR33077:SF43">
    <property type="entry name" value="PROTEIN TIFY 11B"/>
    <property type="match status" value="1"/>
</dbReference>
<comment type="subcellular location">
    <subcellularLocation>
        <location evidence="2">Nucleus</location>
    </subcellularLocation>
</comment>
<dbReference type="GO" id="GO:0009611">
    <property type="term" value="P:response to wounding"/>
    <property type="evidence" value="ECO:0007669"/>
    <property type="project" value="UniProtKB-UniRule"/>
</dbReference>
<evidence type="ECO:0000256" key="2">
    <source>
        <dbReference type="RuleBase" id="RU369065"/>
    </source>
</evidence>